<evidence type="ECO:0000313" key="1">
    <source>
        <dbReference type="EMBL" id="MPC76475.1"/>
    </source>
</evidence>
<evidence type="ECO:0000313" key="2">
    <source>
        <dbReference type="Proteomes" id="UP000324222"/>
    </source>
</evidence>
<sequence length="72" mass="8211">MEIGHYEPRSNPINLTEKEAVRVTLTAHWYWHVKQGYVVIHALLDVDQVPSVQPKTTVLCVTASLVMLEILK</sequence>
<gene>
    <name evidence="1" type="ORF">E2C01_070888</name>
</gene>
<organism evidence="1 2">
    <name type="scientific">Portunus trituberculatus</name>
    <name type="common">Swimming crab</name>
    <name type="synonym">Neptunus trituberculatus</name>
    <dbReference type="NCBI Taxonomy" id="210409"/>
    <lineage>
        <taxon>Eukaryota</taxon>
        <taxon>Metazoa</taxon>
        <taxon>Ecdysozoa</taxon>
        <taxon>Arthropoda</taxon>
        <taxon>Crustacea</taxon>
        <taxon>Multicrustacea</taxon>
        <taxon>Malacostraca</taxon>
        <taxon>Eumalacostraca</taxon>
        <taxon>Eucarida</taxon>
        <taxon>Decapoda</taxon>
        <taxon>Pleocyemata</taxon>
        <taxon>Brachyura</taxon>
        <taxon>Eubrachyura</taxon>
        <taxon>Portunoidea</taxon>
        <taxon>Portunidae</taxon>
        <taxon>Portuninae</taxon>
        <taxon>Portunus</taxon>
    </lineage>
</organism>
<accession>A0A5B7I2U4</accession>
<dbReference type="Proteomes" id="UP000324222">
    <property type="component" value="Unassembled WGS sequence"/>
</dbReference>
<comment type="caution">
    <text evidence="1">The sequence shown here is derived from an EMBL/GenBank/DDBJ whole genome shotgun (WGS) entry which is preliminary data.</text>
</comment>
<dbReference type="EMBL" id="VSRR010043463">
    <property type="protein sequence ID" value="MPC76475.1"/>
    <property type="molecule type" value="Genomic_DNA"/>
</dbReference>
<keyword evidence="2" id="KW-1185">Reference proteome</keyword>
<dbReference type="AlphaFoldDB" id="A0A5B7I2U4"/>
<protein>
    <submittedName>
        <fullName evidence="1">Uncharacterized protein</fullName>
    </submittedName>
</protein>
<name>A0A5B7I2U4_PORTR</name>
<reference evidence="1 2" key="1">
    <citation type="submission" date="2019-05" db="EMBL/GenBank/DDBJ databases">
        <title>Another draft genome of Portunus trituberculatus and its Hox gene families provides insights of decapod evolution.</title>
        <authorList>
            <person name="Jeong J.-H."/>
            <person name="Song I."/>
            <person name="Kim S."/>
            <person name="Choi T."/>
            <person name="Kim D."/>
            <person name="Ryu S."/>
            <person name="Kim W."/>
        </authorList>
    </citation>
    <scope>NUCLEOTIDE SEQUENCE [LARGE SCALE GENOMIC DNA]</scope>
    <source>
        <tissue evidence="1">Muscle</tissue>
    </source>
</reference>
<proteinExistence type="predicted"/>